<gene>
    <name evidence="2" type="ORF">HD841_003183</name>
</gene>
<evidence type="ECO:0000313" key="3">
    <source>
        <dbReference type="Proteomes" id="UP000517753"/>
    </source>
</evidence>
<name>A0A7Y9FQ18_9SPHN</name>
<keyword evidence="1" id="KW-1133">Transmembrane helix</keyword>
<comment type="caution">
    <text evidence="2">The sequence shown here is derived from an EMBL/GenBank/DDBJ whole genome shotgun (WGS) entry which is preliminary data.</text>
</comment>
<dbReference type="Proteomes" id="UP000517753">
    <property type="component" value="Unassembled WGS sequence"/>
</dbReference>
<keyword evidence="1" id="KW-0812">Transmembrane</keyword>
<evidence type="ECO:0000313" key="2">
    <source>
        <dbReference type="EMBL" id="NYD91375.1"/>
    </source>
</evidence>
<organism evidence="2 3">
    <name type="scientific">Sphingomonas melonis</name>
    <dbReference type="NCBI Taxonomy" id="152682"/>
    <lineage>
        <taxon>Bacteria</taxon>
        <taxon>Pseudomonadati</taxon>
        <taxon>Pseudomonadota</taxon>
        <taxon>Alphaproteobacteria</taxon>
        <taxon>Sphingomonadales</taxon>
        <taxon>Sphingomonadaceae</taxon>
        <taxon>Sphingomonas</taxon>
    </lineage>
</organism>
<proteinExistence type="predicted"/>
<dbReference type="AlphaFoldDB" id="A0A7Y9FQ18"/>
<keyword evidence="3" id="KW-1185">Reference proteome</keyword>
<reference evidence="2 3" key="1">
    <citation type="submission" date="2020-08" db="EMBL/GenBank/DDBJ databases">
        <title>The Agave Microbiome: Exploring the role of microbial communities in plant adaptations to desert environments.</title>
        <authorList>
            <person name="Partida-Martinez L.P."/>
        </authorList>
    </citation>
    <scope>NUCLEOTIDE SEQUENCE [LARGE SCALE GENOMIC DNA]</scope>
    <source>
        <strain evidence="2 3">AS2.3</strain>
    </source>
</reference>
<feature type="transmembrane region" description="Helical" evidence="1">
    <location>
        <begin position="31"/>
        <end position="55"/>
    </location>
</feature>
<accession>A0A7Y9FQ18</accession>
<evidence type="ECO:0000256" key="1">
    <source>
        <dbReference type="SAM" id="Phobius"/>
    </source>
</evidence>
<sequence>MTYLIIIPALIAVLLPVLSIAFPNALKSSATLNIALLVSMVIVAAYAVGVTLLALSDHRRVSAKLLPTRR</sequence>
<dbReference type="EMBL" id="JACCBY010000005">
    <property type="protein sequence ID" value="NYD91375.1"/>
    <property type="molecule type" value="Genomic_DNA"/>
</dbReference>
<keyword evidence="1" id="KW-0472">Membrane</keyword>
<protein>
    <submittedName>
        <fullName evidence="2">Ca2+/H+ antiporter</fullName>
    </submittedName>
</protein>